<sequence>MAPSRDTPNLPPPPTLLAGARCNNRSSRTVANSVRLSLYWKTKPIRAKRGKYGAAPHCQGGGNGRYLRNPADSVIAWHDFRMQKAGSDPVENRTLFTYMGGEYSNHYTTAAPAICSHFTNYPGHAHNSTAEEACEQKLQSLYASALRRQWPALLCRGHQCEPNSIPGEVAPEFSRLGIVLDDASGLRVFSETFKFPPPFHFGSAQADSNSTRQKNAVFGQKHVRTTYAHQRRQSGNTEPFATRSRQPLTKSAPEHMQPVSEWAHQYNTGTYLNKLANGVKLLTGSVVRYCATWRCCDCTCLPAPAVSGCCAAWGHITGELFLRFLQATSVYHSTRCPWQSTVRRTTTVAYSRRQADDWRHHPWTKPELPGTNRILANRGPDFQLTSPLPAGHVRLIRPNKTGSLCLPLPYPIAILTLFRFMHITICPIGFSEKYRSEDSDKCKSYANYVLCSGETNWFYRERKLRANGYGIFRLEGKRTIEWDNFRNNALQSCIKKEYFGMRERERLSRGVVRMKPEEYDVHVAEAMPPTFTAQLTRMVYELTDSWFKTRAEHMRKEAKLFRWTAVLENPVDSHDCVEVPTSDKLLSDSSLSPDT</sequence>
<protein>
    <submittedName>
        <fullName evidence="2">Uncharacterized protein</fullName>
    </submittedName>
</protein>
<organism evidence="2 3">
    <name type="scientific">Dryococelus australis</name>
    <dbReference type="NCBI Taxonomy" id="614101"/>
    <lineage>
        <taxon>Eukaryota</taxon>
        <taxon>Metazoa</taxon>
        <taxon>Ecdysozoa</taxon>
        <taxon>Arthropoda</taxon>
        <taxon>Hexapoda</taxon>
        <taxon>Insecta</taxon>
        <taxon>Pterygota</taxon>
        <taxon>Neoptera</taxon>
        <taxon>Polyneoptera</taxon>
        <taxon>Phasmatodea</taxon>
        <taxon>Verophasmatodea</taxon>
        <taxon>Anareolatae</taxon>
        <taxon>Phasmatidae</taxon>
        <taxon>Eurycanthinae</taxon>
        <taxon>Dryococelus</taxon>
    </lineage>
</organism>
<comment type="caution">
    <text evidence="2">The sequence shown here is derived from an EMBL/GenBank/DDBJ whole genome shotgun (WGS) entry which is preliminary data.</text>
</comment>
<name>A0ABQ9I8H5_9NEOP</name>
<keyword evidence="3" id="KW-1185">Reference proteome</keyword>
<proteinExistence type="predicted"/>
<feature type="region of interest" description="Disordered" evidence="1">
    <location>
        <begin position="1"/>
        <end position="20"/>
    </location>
</feature>
<reference evidence="2 3" key="1">
    <citation type="submission" date="2023-02" db="EMBL/GenBank/DDBJ databases">
        <title>LHISI_Scaffold_Assembly.</title>
        <authorList>
            <person name="Stuart O.P."/>
            <person name="Cleave R."/>
            <person name="Magrath M.J.L."/>
            <person name="Mikheyev A.S."/>
        </authorList>
    </citation>
    <scope>NUCLEOTIDE SEQUENCE [LARGE SCALE GENOMIC DNA]</scope>
    <source>
        <strain evidence="2">Daus_M_001</strain>
        <tissue evidence="2">Leg muscle</tissue>
    </source>
</reference>
<dbReference type="Proteomes" id="UP001159363">
    <property type="component" value="Chromosome 2"/>
</dbReference>
<accession>A0ABQ9I8H5</accession>
<feature type="compositionally biased region" description="Polar residues" evidence="1">
    <location>
        <begin position="233"/>
        <end position="249"/>
    </location>
</feature>
<dbReference type="EMBL" id="JARBHB010000002">
    <property type="protein sequence ID" value="KAJ8892977.1"/>
    <property type="molecule type" value="Genomic_DNA"/>
</dbReference>
<feature type="region of interest" description="Disordered" evidence="1">
    <location>
        <begin position="228"/>
        <end position="257"/>
    </location>
</feature>
<evidence type="ECO:0000256" key="1">
    <source>
        <dbReference type="SAM" id="MobiDB-lite"/>
    </source>
</evidence>
<evidence type="ECO:0000313" key="3">
    <source>
        <dbReference type="Proteomes" id="UP001159363"/>
    </source>
</evidence>
<gene>
    <name evidence="2" type="ORF">PR048_005558</name>
</gene>
<evidence type="ECO:0000313" key="2">
    <source>
        <dbReference type="EMBL" id="KAJ8892977.1"/>
    </source>
</evidence>